<protein>
    <submittedName>
        <fullName evidence="1">Uncharacterized protein</fullName>
    </submittedName>
</protein>
<evidence type="ECO:0000313" key="2">
    <source>
        <dbReference type="Proteomes" id="UP000813068"/>
    </source>
</evidence>
<gene>
    <name evidence="1" type="ORF">KRX52_12925</name>
</gene>
<accession>A0ABS6MYT6</accession>
<sequence>AGLFAFAGVLRIGEGQLLHARGAPEGLAAISPDREVFFRPSLGFFSTFQGQIGWGRWGLRAPTATPID</sequence>
<evidence type="ECO:0000313" key="1">
    <source>
        <dbReference type="EMBL" id="MBV2133695.1"/>
    </source>
</evidence>
<comment type="caution">
    <text evidence="1">The sequence shown here is derived from an EMBL/GenBank/DDBJ whole genome shotgun (WGS) entry which is preliminary data.</text>
</comment>
<dbReference type="EMBL" id="JAHRGL010000030">
    <property type="protein sequence ID" value="MBV2133695.1"/>
    <property type="molecule type" value="Genomic_DNA"/>
</dbReference>
<organism evidence="1 2">
    <name type="scientific">Geopseudomonas aromaticivorans</name>
    <dbReference type="NCBI Taxonomy" id="2849492"/>
    <lineage>
        <taxon>Bacteria</taxon>
        <taxon>Pseudomonadati</taxon>
        <taxon>Pseudomonadota</taxon>
        <taxon>Gammaproteobacteria</taxon>
        <taxon>Pseudomonadales</taxon>
        <taxon>Pseudomonadaceae</taxon>
        <taxon>Geopseudomonas</taxon>
    </lineage>
</organism>
<feature type="non-terminal residue" evidence="1">
    <location>
        <position position="1"/>
    </location>
</feature>
<dbReference type="Proteomes" id="UP000813068">
    <property type="component" value="Unassembled WGS sequence"/>
</dbReference>
<reference evidence="1 2" key="1">
    <citation type="submission" date="2021-06" db="EMBL/GenBank/DDBJ databases">
        <title>Differences between aerobic and microaerobic xylene degrading microbial communities.</title>
        <authorList>
            <person name="Banerjee S."/>
            <person name="Tancsics A."/>
        </authorList>
    </citation>
    <scope>NUCLEOTIDE SEQUENCE [LARGE SCALE GENOMIC DNA]</scope>
    <source>
        <strain evidence="1 2">MAP12</strain>
    </source>
</reference>
<proteinExistence type="predicted"/>
<dbReference type="RefSeq" id="WP_217682132.1">
    <property type="nucleotide sequence ID" value="NZ_JAHRGL010000030.1"/>
</dbReference>
<keyword evidence="2" id="KW-1185">Reference proteome</keyword>
<name>A0ABS6MYT6_9GAMM</name>